<dbReference type="OrthoDB" id="10266325at2759"/>
<organism evidence="2 3">
    <name type="scientific">Pterulicium gracile</name>
    <dbReference type="NCBI Taxonomy" id="1884261"/>
    <lineage>
        <taxon>Eukaryota</taxon>
        <taxon>Fungi</taxon>
        <taxon>Dikarya</taxon>
        <taxon>Basidiomycota</taxon>
        <taxon>Agaricomycotina</taxon>
        <taxon>Agaricomycetes</taxon>
        <taxon>Agaricomycetidae</taxon>
        <taxon>Agaricales</taxon>
        <taxon>Pleurotineae</taxon>
        <taxon>Pterulaceae</taxon>
        <taxon>Pterulicium</taxon>
    </lineage>
</organism>
<proteinExistence type="predicted"/>
<name>A0A5C3QLR8_9AGAR</name>
<dbReference type="Pfam" id="PF18648">
    <property type="entry name" value="ADPRTs_Tse2"/>
    <property type="match status" value="1"/>
</dbReference>
<evidence type="ECO:0000313" key="2">
    <source>
        <dbReference type="EMBL" id="TFL02712.1"/>
    </source>
</evidence>
<dbReference type="EMBL" id="ML178822">
    <property type="protein sequence ID" value="TFL02712.1"/>
    <property type="molecule type" value="Genomic_DNA"/>
</dbReference>
<dbReference type="AlphaFoldDB" id="A0A5C3QLR8"/>
<sequence length="185" mass="21169">MLSPALFISSRVSSQSLRSPILTHACRRAYATKPNPPLLGRYTTIPYELFRINASKKVILRNFEDQKKLGRSSYDLVVQEDGLVHPRPGDTFDGPNGASVRPDGAMMQEVVRNFRGKNTTIYRILPGRELPEDLILLHEHSDHHSIQCRVPMKLSQLNKKVTEFCQENGEEMTKQEFVDRYPFTV</sequence>
<keyword evidence="3" id="KW-1185">Reference proteome</keyword>
<gene>
    <name evidence="2" type="ORF">BDV98DRAFT_547290</name>
</gene>
<evidence type="ECO:0000259" key="1">
    <source>
        <dbReference type="Pfam" id="PF18648"/>
    </source>
</evidence>
<protein>
    <recommendedName>
        <fullName evidence="1">Tse2 ADP-ribosyltransferase toxin domain-containing protein</fullName>
    </recommendedName>
</protein>
<feature type="domain" description="Tse2 ADP-ribosyltransferase toxin" evidence="1">
    <location>
        <begin position="48"/>
        <end position="177"/>
    </location>
</feature>
<accession>A0A5C3QLR8</accession>
<dbReference type="Proteomes" id="UP000305067">
    <property type="component" value="Unassembled WGS sequence"/>
</dbReference>
<reference evidence="2 3" key="1">
    <citation type="journal article" date="2019" name="Nat. Ecol. Evol.">
        <title>Megaphylogeny resolves global patterns of mushroom evolution.</title>
        <authorList>
            <person name="Varga T."/>
            <person name="Krizsan K."/>
            <person name="Foldi C."/>
            <person name="Dima B."/>
            <person name="Sanchez-Garcia M."/>
            <person name="Sanchez-Ramirez S."/>
            <person name="Szollosi G.J."/>
            <person name="Szarkandi J.G."/>
            <person name="Papp V."/>
            <person name="Albert L."/>
            <person name="Andreopoulos W."/>
            <person name="Angelini C."/>
            <person name="Antonin V."/>
            <person name="Barry K.W."/>
            <person name="Bougher N.L."/>
            <person name="Buchanan P."/>
            <person name="Buyck B."/>
            <person name="Bense V."/>
            <person name="Catcheside P."/>
            <person name="Chovatia M."/>
            <person name="Cooper J."/>
            <person name="Damon W."/>
            <person name="Desjardin D."/>
            <person name="Finy P."/>
            <person name="Geml J."/>
            <person name="Haridas S."/>
            <person name="Hughes K."/>
            <person name="Justo A."/>
            <person name="Karasinski D."/>
            <person name="Kautmanova I."/>
            <person name="Kiss B."/>
            <person name="Kocsube S."/>
            <person name="Kotiranta H."/>
            <person name="LaButti K.M."/>
            <person name="Lechner B.E."/>
            <person name="Liimatainen K."/>
            <person name="Lipzen A."/>
            <person name="Lukacs Z."/>
            <person name="Mihaltcheva S."/>
            <person name="Morgado L.N."/>
            <person name="Niskanen T."/>
            <person name="Noordeloos M.E."/>
            <person name="Ohm R.A."/>
            <person name="Ortiz-Santana B."/>
            <person name="Ovrebo C."/>
            <person name="Racz N."/>
            <person name="Riley R."/>
            <person name="Savchenko A."/>
            <person name="Shiryaev A."/>
            <person name="Soop K."/>
            <person name="Spirin V."/>
            <person name="Szebenyi C."/>
            <person name="Tomsovsky M."/>
            <person name="Tulloss R.E."/>
            <person name="Uehling J."/>
            <person name="Grigoriev I.V."/>
            <person name="Vagvolgyi C."/>
            <person name="Papp T."/>
            <person name="Martin F.M."/>
            <person name="Miettinen O."/>
            <person name="Hibbett D.S."/>
            <person name="Nagy L.G."/>
        </authorList>
    </citation>
    <scope>NUCLEOTIDE SEQUENCE [LARGE SCALE GENOMIC DNA]</scope>
    <source>
        <strain evidence="2 3">CBS 309.79</strain>
    </source>
</reference>
<evidence type="ECO:0000313" key="3">
    <source>
        <dbReference type="Proteomes" id="UP000305067"/>
    </source>
</evidence>
<dbReference type="InterPro" id="IPR041018">
    <property type="entry name" value="ADPRTs_Tse2"/>
</dbReference>